<evidence type="ECO:0000256" key="2">
    <source>
        <dbReference type="ARBA" id="ARBA00022525"/>
    </source>
</evidence>
<dbReference type="GO" id="GO:0005509">
    <property type="term" value="F:calcium ion binding"/>
    <property type="evidence" value="ECO:0007669"/>
    <property type="project" value="InterPro"/>
</dbReference>
<dbReference type="PANTHER" id="PTHR38340:SF1">
    <property type="entry name" value="S-LAYER PROTEIN"/>
    <property type="match status" value="1"/>
</dbReference>
<dbReference type="EMBL" id="LSRP01000074">
    <property type="protein sequence ID" value="OJF98876.1"/>
    <property type="molecule type" value="Genomic_DNA"/>
</dbReference>
<organism evidence="4 5">
    <name type="scientific">Pararhizobium antarcticum</name>
    <dbReference type="NCBI Taxonomy" id="1798805"/>
    <lineage>
        <taxon>Bacteria</taxon>
        <taxon>Pseudomonadati</taxon>
        <taxon>Pseudomonadota</taxon>
        <taxon>Alphaproteobacteria</taxon>
        <taxon>Hyphomicrobiales</taxon>
        <taxon>Rhizobiaceae</taxon>
        <taxon>Rhizobium/Agrobacterium group</taxon>
        <taxon>Pararhizobium</taxon>
    </lineage>
</organism>
<name>A0A657LVQ0_9HYPH</name>
<keyword evidence="5" id="KW-1185">Reference proteome</keyword>
<evidence type="ECO:0000256" key="1">
    <source>
        <dbReference type="ARBA" id="ARBA00004613"/>
    </source>
</evidence>
<dbReference type="Pfam" id="PF00353">
    <property type="entry name" value="HemolysinCabind"/>
    <property type="match status" value="3"/>
</dbReference>
<dbReference type="InterPro" id="IPR011049">
    <property type="entry name" value="Serralysin-like_metalloprot_C"/>
</dbReference>
<dbReference type="GO" id="GO:0005576">
    <property type="term" value="C:extracellular region"/>
    <property type="evidence" value="ECO:0007669"/>
    <property type="project" value="UniProtKB-SubCell"/>
</dbReference>
<comment type="caution">
    <text evidence="4">The sequence shown here is derived from an EMBL/GenBank/DDBJ whole genome shotgun (WGS) entry which is preliminary data.</text>
</comment>
<dbReference type="Gene3D" id="2.160.20.160">
    <property type="match status" value="1"/>
</dbReference>
<dbReference type="InterPro" id="IPR018511">
    <property type="entry name" value="Hemolysin-typ_Ca-bd_CS"/>
</dbReference>
<dbReference type="SUPFAM" id="SSF51120">
    <property type="entry name" value="beta-Roll"/>
    <property type="match status" value="2"/>
</dbReference>
<accession>A0A657LVQ0</accession>
<dbReference type="Proteomes" id="UP000182661">
    <property type="component" value="Unassembled WGS sequence"/>
</dbReference>
<evidence type="ECO:0000313" key="4">
    <source>
        <dbReference type="EMBL" id="OJF98876.1"/>
    </source>
</evidence>
<dbReference type="PRINTS" id="PR00313">
    <property type="entry name" value="CABNDNGRPT"/>
</dbReference>
<gene>
    <name evidence="3" type="ORF">AX760_01475</name>
    <name evidence="4" type="ORF">AX760_02335</name>
</gene>
<dbReference type="PANTHER" id="PTHR38340">
    <property type="entry name" value="S-LAYER PROTEIN"/>
    <property type="match status" value="1"/>
</dbReference>
<dbReference type="InterPro" id="IPR001343">
    <property type="entry name" value="Hemolysn_Ca-bd"/>
</dbReference>
<dbReference type="EMBL" id="LSRP01000074">
    <property type="protein sequence ID" value="OJF98736.1"/>
    <property type="molecule type" value="Genomic_DNA"/>
</dbReference>
<evidence type="ECO:0000313" key="5">
    <source>
        <dbReference type="Proteomes" id="UP000182661"/>
    </source>
</evidence>
<dbReference type="RefSeq" id="WP_071832376.1">
    <property type="nucleotide sequence ID" value="NZ_LSRP01000074.1"/>
</dbReference>
<dbReference type="AlphaFoldDB" id="A0A657LVQ0"/>
<dbReference type="InterPro" id="IPR050557">
    <property type="entry name" value="RTX_toxin/Mannuronan_C5-epim"/>
</dbReference>
<protein>
    <submittedName>
        <fullName evidence="4">Hemolysin</fullName>
    </submittedName>
</protein>
<evidence type="ECO:0000313" key="3">
    <source>
        <dbReference type="EMBL" id="OJF98736.1"/>
    </source>
</evidence>
<keyword evidence="2" id="KW-0964">Secreted</keyword>
<comment type="subcellular location">
    <subcellularLocation>
        <location evidence="1">Secreted</location>
    </subcellularLocation>
</comment>
<reference evidence="4 5" key="1">
    <citation type="submission" date="2016-02" db="EMBL/GenBank/DDBJ databases">
        <title>Genome sequencing of a beta-galactosidase producing bacteria Rhizobium sp. 59.</title>
        <authorList>
            <person name="Wang D."/>
            <person name="Kot W."/>
            <person name="Qin Y."/>
            <person name="Hansen L."/>
            <person name="Naqvi K."/>
            <person name="Rensing C."/>
        </authorList>
    </citation>
    <scope>NUCLEOTIDE SEQUENCE [LARGE SCALE GENOMIC DNA]</scope>
    <source>
        <strain evidence="4 5">59</strain>
    </source>
</reference>
<dbReference type="Gene3D" id="2.150.10.10">
    <property type="entry name" value="Serralysin-like metalloprotease, C-terminal"/>
    <property type="match status" value="2"/>
</dbReference>
<proteinExistence type="predicted"/>
<dbReference type="PROSITE" id="PS00330">
    <property type="entry name" value="HEMOLYSIN_CALCIUM"/>
    <property type="match status" value="3"/>
</dbReference>
<dbReference type="OrthoDB" id="8338689at2"/>
<sequence>MAILRGTNYSDKIYQDGYTAVDIYAYAGNDKIYLNNIGVNGGNNYVSAGSGNDTVYNYFEGGNEIRLGTGNDLYFAAIKAGDSSDYDEVFGGDGSDVFDVDSFASDYFGEAGNDTFYSVGYKNYFNGGSGIDTISYENRDDSSLEGRGVTIDLGGKFASTGSGRSEVLVSIENAIGTDSASDKITGSSTNNVLKGLGGNDDLYGLGGNDLLDGGRGADDLFGGSGNDVLRGGTGFDYLTGGSGADTFDFNSYKESVPGSSRDVITDFSRAAFDLIDISGVDADWTASGNQRFDYIGNRGFSGEAGELNFRNGIVSGDMDGDGFADFQIKVNNVSSLRADDFIL</sequence>